<name>A0A834P702_VESPE</name>
<dbReference type="EMBL" id="JACSDY010000003">
    <property type="protein sequence ID" value="KAF7431378.1"/>
    <property type="molecule type" value="Genomic_DNA"/>
</dbReference>
<keyword evidence="2" id="KW-1185">Reference proteome</keyword>
<sequence>MITNGCYRTKDWNKFSVLDNTLDQKRSGGEEWEGGKGGGKEGEDQTLIFWRLRSPMLISKKLVRVFGPTGVLEKKPPLSSFTQDPLLLLLAI</sequence>
<evidence type="ECO:0000313" key="2">
    <source>
        <dbReference type="Proteomes" id="UP000600918"/>
    </source>
</evidence>
<dbReference type="AlphaFoldDB" id="A0A834P702"/>
<dbReference type="Proteomes" id="UP000600918">
    <property type="component" value="Unassembled WGS sequence"/>
</dbReference>
<comment type="caution">
    <text evidence="1">The sequence shown here is derived from an EMBL/GenBank/DDBJ whole genome shotgun (WGS) entry which is preliminary data.</text>
</comment>
<proteinExistence type="predicted"/>
<protein>
    <submittedName>
        <fullName evidence="1">Uncharacterized protein</fullName>
    </submittedName>
</protein>
<accession>A0A834P702</accession>
<evidence type="ECO:0000313" key="1">
    <source>
        <dbReference type="EMBL" id="KAF7431378.1"/>
    </source>
</evidence>
<reference evidence="1" key="1">
    <citation type="journal article" date="2020" name="G3 (Bethesda)">
        <title>High-Quality Assemblies for Three Invasive Social Wasps from the &lt;i&gt;Vespula&lt;/i&gt; Genus.</title>
        <authorList>
            <person name="Harrop T.W.R."/>
            <person name="Guhlin J."/>
            <person name="McLaughlin G.M."/>
            <person name="Permina E."/>
            <person name="Stockwell P."/>
            <person name="Gilligan J."/>
            <person name="Le Lec M.F."/>
            <person name="Gruber M.A.M."/>
            <person name="Quinn O."/>
            <person name="Lovegrove M."/>
            <person name="Duncan E.J."/>
            <person name="Remnant E.J."/>
            <person name="Van Eeckhoven J."/>
            <person name="Graham B."/>
            <person name="Knapp R.A."/>
            <person name="Langford K.W."/>
            <person name="Kronenberg Z."/>
            <person name="Press M.O."/>
            <person name="Eacker S.M."/>
            <person name="Wilson-Rankin E.E."/>
            <person name="Purcell J."/>
            <person name="Lester P.J."/>
            <person name="Dearden P.K."/>
        </authorList>
    </citation>
    <scope>NUCLEOTIDE SEQUENCE</scope>
    <source>
        <strain evidence="1">Volc-1</strain>
    </source>
</reference>
<gene>
    <name evidence="1" type="ORF">H0235_004302</name>
</gene>
<organism evidence="1 2">
    <name type="scientific">Vespula pensylvanica</name>
    <name type="common">Western yellow jacket</name>
    <name type="synonym">Wasp</name>
    <dbReference type="NCBI Taxonomy" id="30213"/>
    <lineage>
        <taxon>Eukaryota</taxon>
        <taxon>Metazoa</taxon>
        <taxon>Ecdysozoa</taxon>
        <taxon>Arthropoda</taxon>
        <taxon>Hexapoda</taxon>
        <taxon>Insecta</taxon>
        <taxon>Pterygota</taxon>
        <taxon>Neoptera</taxon>
        <taxon>Endopterygota</taxon>
        <taxon>Hymenoptera</taxon>
        <taxon>Apocrita</taxon>
        <taxon>Aculeata</taxon>
        <taxon>Vespoidea</taxon>
        <taxon>Vespidae</taxon>
        <taxon>Vespinae</taxon>
        <taxon>Vespula</taxon>
    </lineage>
</organism>